<gene>
    <name evidence="3" type="ORF">WJX73_003512</name>
</gene>
<dbReference type="CDD" id="cd00024">
    <property type="entry name" value="CD_CSD"/>
    <property type="match status" value="1"/>
</dbReference>
<feature type="compositionally biased region" description="Low complexity" evidence="1">
    <location>
        <begin position="260"/>
        <end position="270"/>
    </location>
</feature>
<comment type="caution">
    <text evidence="3">The sequence shown here is derived from an EMBL/GenBank/DDBJ whole genome shotgun (WGS) entry which is preliminary data.</text>
</comment>
<feature type="compositionally biased region" description="Basic residues" evidence="1">
    <location>
        <begin position="227"/>
        <end position="246"/>
    </location>
</feature>
<sequence length="409" mass="45893">MTTIPEAKARNFLGRIVKKEEKGRESTGVCHPCIKNFTWSNKGCYFSWEVHWKLGRGKVKKQIMSEEEVAKIATQEFVKESWVGLETLRMQQVGWDPDNAAKLKANNVECITKIRKLPPMPKPYEERNPNFKPPFDRVAYSYQGWPDGNPRYRTYNPMILHQNKTAMSTETYECPYKWRREAKAAAAAAAGAGAGAAKPKAKPTKPQAQAAQGPATSGGTPGTSASPKKRGRRTPHPSMPNRKRPKNPPAAPTRVSSRVPNTLAPTAPTAADSSFASLRARHAGTKAYKKVKGVWVGPRQIYEQPETKLMFNLPDGLAVESSQVFRAGDRRLADYIDEPVPEDAEFEVDEVVHQRTVDREVELRVKWAGYELDPDAWTDASELKDMDVYNIDWCHQDTLPDPRGKNVIH</sequence>
<evidence type="ECO:0000313" key="4">
    <source>
        <dbReference type="Proteomes" id="UP001465755"/>
    </source>
</evidence>
<feature type="compositionally biased region" description="Low complexity" evidence="1">
    <location>
        <begin position="195"/>
        <end position="226"/>
    </location>
</feature>
<dbReference type="SUPFAM" id="SSF54160">
    <property type="entry name" value="Chromo domain-like"/>
    <property type="match status" value="1"/>
</dbReference>
<dbReference type="AlphaFoldDB" id="A0AAW1PPB5"/>
<dbReference type="PROSITE" id="PS50013">
    <property type="entry name" value="CHROMO_2"/>
    <property type="match status" value="1"/>
</dbReference>
<feature type="region of interest" description="Disordered" evidence="1">
    <location>
        <begin position="195"/>
        <end position="270"/>
    </location>
</feature>
<accession>A0AAW1PPB5</accession>
<protein>
    <recommendedName>
        <fullName evidence="2">Chromo domain-containing protein</fullName>
    </recommendedName>
</protein>
<evidence type="ECO:0000259" key="2">
    <source>
        <dbReference type="PROSITE" id="PS50013"/>
    </source>
</evidence>
<dbReference type="Proteomes" id="UP001465755">
    <property type="component" value="Unassembled WGS sequence"/>
</dbReference>
<dbReference type="EMBL" id="JALJOQ010000016">
    <property type="protein sequence ID" value="KAK9809759.1"/>
    <property type="molecule type" value="Genomic_DNA"/>
</dbReference>
<dbReference type="InterPro" id="IPR000953">
    <property type="entry name" value="Chromo/chromo_shadow_dom"/>
</dbReference>
<keyword evidence="4" id="KW-1185">Reference proteome</keyword>
<proteinExistence type="predicted"/>
<evidence type="ECO:0000313" key="3">
    <source>
        <dbReference type="EMBL" id="KAK9809759.1"/>
    </source>
</evidence>
<dbReference type="InterPro" id="IPR016197">
    <property type="entry name" value="Chromo-like_dom_sf"/>
</dbReference>
<feature type="domain" description="Chromo" evidence="2">
    <location>
        <begin position="346"/>
        <end position="384"/>
    </location>
</feature>
<name>A0AAW1PPB5_9CHLO</name>
<dbReference type="Gene3D" id="2.40.50.40">
    <property type="match status" value="1"/>
</dbReference>
<reference evidence="3 4" key="1">
    <citation type="journal article" date="2024" name="Nat. Commun.">
        <title>Phylogenomics reveals the evolutionary origins of lichenization in chlorophyte algae.</title>
        <authorList>
            <person name="Puginier C."/>
            <person name="Libourel C."/>
            <person name="Otte J."/>
            <person name="Skaloud P."/>
            <person name="Haon M."/>
            <person name="Grisel S."/>
            <person name="Petersen M."/>
            <person name="Berrin J.G."/>
            <person name="Delaux P.M."/>
            <person name="Dal Grande F."/>
            <person name="Keller J."/>
        </authorList>
    </citation>
    <scope>NUCLEOTIDE SEQUENCE [LARGE SCALE GENOMIC DNA]</scope>
    <source>
        <strain evidence="3 4">SAG 2036</strain>
    </source>
</reference>
<organism evidence="3 4">
    <name type="scientific">Symbiochloris irregularis</name>
    <dbReference type="NCBI Taxonomy" id="706552"/>
    <lineage>
        <taxon>Eukaryota</taxon>
        <taxon>Viridiplantae</taxon>
        <taxon>Chlorophyta</taxon>
        <taxon>core chlorophytes</taxon>
        <taxon>Trebouxiophyceae</taxon>
        <taxon>Trebouxiales</taxon>
        <taxon>Trebouxiaceae</taxon>
        <taxon>Symbiochloris</taxon>
    </lineage>
</organism>
<evidence type="ECO:0000256" key="1">
    <source>
        <dbReference type="SAM" id="MobiDB-lite"/>
    </source>
</evidence>